<protein>
    <submittedName>
        <fullName evidence="2">Uncharacterized protein</fullName>
    </submittedName>
</protein>
<sequence length="69" mass="8114">MRDKSPETLRIQRHKQRDKRALHDARIVEHNKLTAQEQLMRLDNRLGVGIGAVKERKRLYKILNKTLGA</sequence>
<comment type="caution">
    <text evidence="2">The sequence shown here is derived from an EMBL/GenBank/DDBJ whole genome shotgun (WGS) entry which is preliminary data.</text>
</comment>
<evidence type="ECO:0000256" key="1">
    <source>
        <dbReference type="SAM" id="MobiDB-lite"/>
    </source>
</evidence>
<accession>A0A0F9IGQ2</accession>
<evidence type="ECO:0000313" key="2">
    <source>
        <dbReference type="EMBL" id="KKM26677.1"/>
    </source>
</evidence>
<organism evidence="2">
    <name type="scientific">marine sediment metagenome</name>
    <dbReference type="NCBI Taxonomy" id="412755"/>
    <lineage>
        <taxon>unclassified sequences</taxon>
        <taxon>metagenomes</taxon>
        <taxon>ecological metagenomes</taxon>
    </lineage>
</organism>
<feature type="region of interest" description="Disordered" evidence="1">
    <location>
        <begin position="1"/>
        <end position="21"/>
    </location>
</feature>
<gene>
    <name evidence="2" type="ORF">LCGC14_1582410</name>
</gene>
<dbReference type="AlphaFoldDB" id="A0A0F9IGQ2"/>
<proteinExistence type="predicted"/>
<dbReference type="EMBL" id="LAZR01012467">
    <property type="protein sequence ID" value="KKM26677.1"/>
    <property type="molecule type" value="Genomic_DNA"/>
</dbReference>
<name>A0A0F9IGQ2_9ZZZZ</name>
<reference evidence="2" key="1">
    <citation type="journal article" date="2015" name="Nature">
        <title>Complex archaea that bridge the gap between prokaryotes and eukaryotes.</title>
        <authorList>
            <person name="Spang A."/>
            <person name="Saw J.H."/>
            <person name="Jorgensen S.L."/>
            <person name="Zaremba-Niedzwiedzka K."/>
            <person name="Martijn J."/>
            <person name="Lind A.E."/>
            <person name="van Eijk R."/>
            <person name="Schleper C."/>
            <person name="Guy L."/>
            <person name="Ettema T.J."/>
        </authorList>
    </citation>
    <scope>NUCLEOTIDE SEQUENCE</scope>
</reference>